<comment type="cofactor">
    <cofactor evidence="6">
        <name>a divalent metal cation</name>
        <dbReference type="ChEBI" id="CHEBI:60240"/>
    </cofactor>
</comment>
<evidence type="ECO:0000256" key="6">
    <source>
        <dbReference type="HAMAP-Rule" id="MF_00361"/>
    </source>
</evidence>
<keyword evidence="4 6" id="KW-0520">NAD</keyword>
<evidence type="ECO:0000313" key="8">
    <source>
        <dbReference type="Proteomes" id="UP001497533"/>
    </source>
</evidence>
<dbReference type="EMBL" id="OZ034688">
    <property type="protein sequence ID" value="CAL1329447.1"/>
    <property type="molecule type" value="Genomic_DNA"/>
</dbReference>
<comment type="function">
    <text evidence="6">Involved in the regulation of the intracellular balance of NAD and NADP, and is a key enzyme in the biosynthesis of NADP. Catalyzes specifically the phosphorylation on 2'-hydroxyl of the adenosine moiety of NAD to yield NADP.</text>
</comment>
<dbReference type="Pfam" id="PF01513">
    <property type="entry name" value="NAD_kinase"/>
    <property type="match status" value="1"/>
</dbReference>
<dbReference type="Gene3D" id="2.60.200.30">
    <property type="entry name" value="Probable inorganic polyphosphate/atp-NAD kinase, domain 2"/>
    <property type="match status" value="1"/>
</dbReference>
<dbReference type="InterPro" id="IPR016064">
    <property type="entry name" value="NAD/diacylglycerol_kinase_sf"/>
</dbReference>
<feature type="binding site" evidence="6">
    <location>
        <begin position="195"/>
        <end position="200"/>
    </location>
    <ligand>
        <name>NAD(+)</name>
        <dbReference type="ChEBI" id="CHEBI:57540"/>
    </ligand>
</feature>
<dbReference type="HAMAP" id="MF_00361">
    <property type="entry name" value="NAD_kinase"/>
    <property type="match status" value="1"/>
</dbReference>
<keyword evidence="1 6" id="KW-0808">Transferase</keyword>
<dbReference type="InterPro" id="IPR017438">
    <property type="entry name" value="ATP-NAD_kinase_N"/>
</dbReference>
<dbReference type="Proteomes" id="UP001497533">
    <property type="component" value="Chromosome"/>
</dbReference>
<keyword evidence="2 6" id="KW-0418">Kinase</keyword>
<evidence type="ECO:0000256" key="1">
    <source>
        <dbReference type="ARBA" id="ARBA00022679"/>
    </source>
</evidence>
<feature type="binding site" evidence="6">
    <location>
        <position position="184"/>
    </location>
    <ligand>
        <name>NAD(+)</name>
        <dbReference type="ChEBI" id="CHEBI:57540"/>
    </ligand>
</feature>
<proteinExistence type="inferred from homology"/>
<feature type="binding site" evidence="6">
    <location>
        <begin position="154"/>
        <end position="155"/>
    </location>
    <ligand>
        <name>NAD(+)</name>
        <dbReference type="ChEBI" id="CHEBI:57540"/>
    </ligand>
</feature>
<evidence type="ECO:0000256" key="5">
    <source>
        <dbReference type="ARBA" id="ARBA00047925"/>
    </source>
</evidence>
<evidence type="ECO:0000256" key="2">
    <source>
        <dbReference type="ARBA" id="ARBA00022777"/>
    </source>
</evidence>
<dbReference type="EC" id="2.7.1.23" evidence="6"/>
<organism evidence="7 8">
    <name type="scientific">Candidatus Providencia siddallii</name>
    <dbReference type="NCBI Taxonomy" id="1715285"/>
    <lineage>
        <taxon>Bacteria</taxon>
        <taxon>Pseudomonadati</taxon>
        <taxon>Pseudomonadota</taxon>
        <taxon>Gammaproteobacteria</taxon>
        <taxon>Enterobacterales</taxon>
        <taxon>Morganellaceae</taxon>
        <taxon>Providencia</taxon>
    </lineage>
</organism>
<evidence type="ECO:0000313" key="7">
    <source>
        <dbReference type="EMBL" id="CAL1329447.1"/>
    </source>
</evidence>
<sequence>MQKNNEKIKLQFKTIGIVGYKKYFKFFDIFKLVYTWLISNKYNIIVDKNITNDLKLKNLITGTLIEIANLTDLIIVIGGDGSMISAARFFSNYNIKIIGINCGKLGFLTDLDFNNVLQQLSYVLNGFYIEEKRFLLEVKIINSNRNFFKNIVINEIVLHSGEIADMIDFEVYINEKFAFSQRSDGLIVATPTGSTAYSLSAGGPILTPDLEAIVLLPMFPHTLSSRPLIINNDSVIRLKFLSSKINYKISCDTQITLSVRDEEEVVIKRSNKFFNLIHPLEYDYFNTLNTKLGWSRKNF</sequence>
<comment type="caution">
    <text evidence="6">Lacks conserved residue(s) required for the propagation of feature annotation.</text>
</comment>
<protein>
    <recommendedName>
        <fullName evidence="6">NAD kinase</fullName>
        <ecNumber evidence="6">2.7.1.23</ecNumber>
    </recommendedName>
    <alternativeName>
        <fullName evidence="6">ATP-dependent NAD kinase</fullName>
    </alternativeName>
</protein>
<reference evidence="7" key="1">
    <citation type="submission" date="2024-04" db="EMBL/GenBank/DDBJ databases">
        <authorList>
            <person name="Manzano-Marin A."/>
            <person name="Manzano-Marin A."/>
            <person name="Alejandro Manzano Marin A."/>
        </authorList>
    </citation>
    <scope>NUCLEOTIDE SEQUENCE [LARGE SCALE GENOMIC DNA]</scope>
    <source>
        <strain evidence="7">TABTEA</strain>
    </source>
</reference>
<comment type="similarity">
    <text evidence="6">Belongs to the NAD kinase family.</text>
</comment>
<name>A0ABP1CG98_9GAMM</name>
<feature type="binding site" evidence="6">
    <location>
        <begin position="80"/>
        <end position="81"/>
    </location>
    <ligand>
        <name>NAD(+)</name>
        <dbReference type="ChEBI" id="CHEBI:57540"/>
    </ligand>
</feature>
<gene>
    <name evidence="6 7" type="primary">nadK</name>
    <name evidence="7" type="ORF">PRHACTZTBTEA_537</name>
</gene>
<keyword evidence="8" id="KW-1185">Reference proteome</keyword>
<dbReference type="Gene3D" id="3.40.50.10330">
    <property type="entry name" value="Probable inorganic polyphosphate/atp-NAD kinase, domain 1"/>
    <property type="match status" value="1"/>
</dbReference>
<dbReference type="Pfam" id="PF20143">
    <property type="entry name" value="NAD_kinase_C"/>
    <property type="match status" value="1"/>
</dbReference>
<feature type="active site" description="Proton acceptor" evidence="6">
    <location>
        <position position="80"/>
    </location>
</feature>
<evidence type="ECO:0000256" key="4">
    <source>
        <dbReference type="ARBA" id="ARBA00023027"/>
    </source>
</evidence>
<dbReference type="PANTHER" id="PTHR20275">
    <property type="entry name" value="NAD KINASE"/>
    <property type="match status" value="1"/>
</dbReference>
<comment type="subcellular location">
    <subcellularLocation>
        <location evidence="6">Cytoplasm</location>
    </subcellularLocation>
</comment>
<keyword evidence="6" id="KW-0547">Nucleotide-binding</keyword>
<comment type="catalytic activity">
    <reaction evidence="5 6">
        <text>NAD(+) + ATP = ADP + NADP(+) + H(+)</text>
        <dbReference type="Rhea" id="RHEA:18629"/>
        <dbReference type="ChEBI" id="CHEBI:15378"/>
        <dbReference type="ChEBI" id="CHEBI:30616"/>
        <dbReference type="ChEBI" id="CHEBI:57540"/>
        <dbReference type="ChEBI" id="CHEBI:58349"/>
        <dbReference type="ChEBI" id="CHEBI:456216"/>
        <dbReference type="EC" id="2.7.1.23"/>
    </reaction>
</comment>
<evidence type="ECO:0000256" key="3">
    <source>
        <dbReference type="ARBA" id="ARBA00022857"/>
    </source>
</evidence>
<keyword evidence="3 6" id="KW-0521">NADP</keyword>
<keyword evidence="6" id="KW-0963">Cytoplasm</keyword>
<dbReference type="InterPro" id="IPR017437">
    <property type="entry name" value="ATP-NAD_kinase_PpnK-typ_C"/>
</dbReference>
<accession>A0ABP1CG98</accession>
<dbReference type="SUPFAM" id="SSF111331">
    <property type="entry name" value="NAD kinase/diacylglycerol kinase-like"/>
    <property type="match status" value="1"/>
</dbReference>
<dbReference type="NCBIfam" id="NF002893">
    <property type="entry name" value="PRK03378.1"/>
    <property type="match status" value="1"/>
</dbReference>
<feature type="binding site" evidence="6">
    <location>
        <position position="182"/>
    </location>
    <ligand>
        <name>NAD(+)</name>
        <dbReference type="ChEBI" id="CHEBI:57540"/>
    </ligand>
</feature>
<dbReference type="NCBIfam" id="NF002306">
    <property type="entry name" value="PRK01231.1"/>
    <property type="match status" value="1"/>
</dbReference>
<keyword evidence="6" id="KW-0067">ATP-binding</keyword>
<dbReference type="PANTHER" id="PTHR20275:SF0">
    <property type="entry name" value="NAD KINASE"/>
    <property type="match status" value="1"/>
</dbReference>
<dbReference type="GO" id="GO:0003951">
    <property type="term" value="F:NAD+ kinase activity"/>
    <property type="evidence" value="ECO:0007669"/>
    <property type="project" value="UniProtKB-EC"/>
</dbReference>
<feature type="binding site" evidence="6">
    <location>
        <position position="254"/>
    </location>
    <ligand>
        <name>NAD(+)</name>
        <dbReference type="ChEBI" id="CHEBI:57540"/>
    </ligand>
</feature>
<dbReference type="InterPro" id="IPR002504">
    <property type="entry name" value="NADK"/>
</dbReference>